<gene>
    <name evidence="3" type="ORF">PR048_014595</name>
</gene>
<evidence type="ECO:0000256" key="2">
    <source>
        <dbReference type="SAM" id="MobiDB-lite"/>
    </source>
</evidence>
<feature type="coiled-coil region" evidence="1">
    <location>
        <begin position="111"/>
        <end position="138"/>
    </location>
</feature>
<reference evidence="3 4" key="1">
    <citation type="submission" date="2023-02" db="EMBL/GenBank/DDBJ databases">
        <title>LHISI_Scaffold_Assembly.</title>
        <authorList>
            <person name="Stuart O.P."/>
            <person name="Cleave R."/>
            <person name="Magrath M.J.L."/>
            <person name="Mikheyev A.S."/>
        </authorList>
    </citation>
    <scope>NUCLEOTIDE SEQUENCE [LARGE SCALE GENOMIC DNA]</scope>
    <source>
        <strain evidence="3">Daus_M_001</strain>
        <tissue evidence="3">Leg muscle</tissue>
    </source>
</reference>
<keyword evidence="1" id="KW-0175">Coiled coil</keyword>
<protein>
    <submittedName>
        <fullName evidence="3">Uncharacterized protein</fullName>
    </submittedName>
</protein>
<dbReference type="Proteomes" id="UP001159363">
    <property type="component" value="Chromosome 4"/>
</dbReference>
<sequence>MVCKGCFLTALGEIKCFIELAVQNKLSSSDSGIPVADNKGREPPKHKLSESVRDDVKKHIQSFPEYESHYSRKTKTKKYLPSHLNHTKMYEIYKTGSAIPRFSAKDMGKNKTVLEEHQTSAEDEYEKKREEKDKAKVNPSYKVFSFDLQQCLPFPYLNTSVSFYKRQLRVFNLTSHDCATKEVKCFMWHEGIANRGANNIASCLVKLTDNLPRDVKHAVFYSDTCPGKNLNSHVAVMFSCALQRITILQYIGHEFMVPGHTHLECDYDHSAIERQRKKTPVEIAHPRD</sequence>
<feature type="region of interest" description="Disordered" evidence="2">
    <location>
        <begin position="28"/>
        <end position="54"/>
    </location>
</feature>
<accession>A0ABQ9HEM6</accession>
<comment type="caution">
    <text evidence="3">The sequence shown here is derived from an EMBL/GenBank/DDBJ whole genome shotgun (WGS) entry which is preliminary data.</text>
</comment>
<feature type="compositionally biased region" description="Basic and acidic residues" evidence="2">
    <location>
        <begin position="38"/>
        <end position="54"/>
    </location>
</feature>
<evidence type="ECO:0000313" key="4">
    <source>
        <dbReference type="Proteomes" id="UP001159363"/>
    </source>
</evidence>
<proteinExistence type="predicted"/>
<dbReference type="PANTHER" id="PTHR10773:SF19">
    <property type="match status" value="1"/>
</dbReference>
<name>A0ABQ9HEM6_9NEOP</name>
<evidence type="ECO:0000256" key="1">
    <source>
        <dbReference type="SAM" id="Coils"/>
    </source>
</evidence>
<dbReference type="PANTHER" id="PTHR10773">
    <property type="entry name" value="DNA-DIRECTED RNA POLYMERASES I, II, AND III SUBUNIT RPABC2"/>
    <property type="match status" value="1"/>
</dbReference>
<keyword evidence="4" id="KW-1185">Reference proteome</keyword>
<evidence type="ECO:0000313" key="3">
    <source>
        <dbReference type="EMBL" id="KAJ8882781.1"/>
    </source>
</evidence>
<organism evidence="3 4">
    <name type="scientific">Dryococelus australis</name>
    <dbReference type="NCBI Taxonomy" id="614101"/>
    <lineage>
        <taxon>Eukaryota</taxon>
        <taxon>Metazoa</taxon>
        <taxon>Ecdysozoa</taxon>
        <taxon>Arthropoda</taxon>
        <taxon>Hexapoda</taxon>
        <taxon>Insecta</taxon>
        <taxon>Pterygota</taxon>
        <taxon>Neoptera</taxon>
        <taxon>Polyneoptera</taxon>
        <taxon>Phasmatodea</taxon>
        <taxon>Verophasmatodea</taxon>
        <taxon>Anareolatae</taxon>
        <taxon>Phasmatidae</taxon>
        <taxon>Eurycanthinae</taxon>
        <taxon>Dryococelus</taxon>
    </lineage>
</organism>
<dbReference type="EMBL" id="JARBHB010000005">
    <property type="protein sequence ID" value="KAJ8882781.1"/>
    <property type="molecule type" value="Genomic_DNA"/>
</dbReference>